<keyword evidence="3" id="KW-0808">Transferase</keyword>
<proteinExistence type="predicted"/>
<comment type="caution">
    <text evidence="3">The sequence shown here is derived from an EMBL/GenBank/DDBJ whole genome shotgun (WGS) entry which is preliminary data.</text>
</comment>
<dbReference type="Pfam" id="PF13177">
    <property type="entry name" value="DNA_pol3_delta2"/>
    <property type="match status" value="1"/>
</dbReference>
<keyword evidence="4" id="KW-1185">Reference proteome</keyword>
<organism evidence="3 4">
    <name type="scientific">Uliginosibacterium sediminicola</name>
    <dbReference type="NCBI Taxonomy" id="2024550"/>
    <lineage>
        <taxon>Bacteria</taxon>
        <taxon>Pseudomonadati</taxon>
        <taxon>Pseudomonadota</taxon>
        <taxon>Betaproteobacteria</taxon>
        <taxon>Rhodocyclales</taxon>
        <taxon>Zoogloeaceae</taxon>
        <taxon>Uliginosibacterium</taxon>
    </lineage>
</organism>
<dbReference type="Proteomes" id="UP001410394">
    <property type="component" value="Unassembled WGS sequence"/>
</dbReference>
<dbReference type="SMART" id="SM00382">
    <property type="entry name" value="AAA"/>
    <property type="match status" value="1"/>
</dbReference>
<dbReference type="GO" id="GO:0003887">
    <property type="term" value="F:DNA-directed DNA polymerase activity"/>
    <property type="evidence" value="ECO:0007669"/>
    <property type="project" value="UniProtKB-EC"/>
</dbReference>
<dbReference type="Gene3D" id="3.40.50.300">
    <property type="entry name" value="P-loop containing nucleotide triphosphate hydrolases"/>
    <property type="match status" value="1"/>
</dbReference>
<evidence type="ECO:0000313" key="4">
    <source>
        <dbReference type="Proteomes" id="UP001410394"/>
    </source>
</evidence>
<feature type="compositionally biased region" description="Acidic residues" evidence="1">
    <location>
        <begin position="88"/>
        <end position="99"/>
    </location>
</feature>
<dbReference type="EC" id="2.7.7.7" evidence="3"/>
<dbReference type="RefSeq" id="WP_345918488.1">
    <property type="nucleotide sequence ID" value="NZ_JBDIVE010000002.1"/>
</dbReference>
<dbReference type="PANTHER" id="PTHR11669">
    <property type="entry name" value="REPLICATION FACTOR C / DNA POLYMERASE III GAMMA-TAU SUBUNIT"/>
    <property type="match status" value="1"/>
</dbReference>
<reference evidence="3 4" key="1">
    <citation type="journal article" date="2018" name="Int. J. Syst. Evol. Microbiol.">
        <title>Uliginosibacterium sediminicola sp. nov., isolated from freshwater sediment.</title>
        <authorList>
            <person name="Hwang W.M."/>
            <person name="Kim S.M."/>
            <person name="Kang K."/>
            <person name="Ahn T.Y."/>
        </authorList>
    </citation>
    <scope>NUCLEOTIDE SEQUENCE [LARGE SCALE GENOMIC DNA]</scope>
    <source>
        <strain evidence="3 4">M1-21</strain>
    </source>
</reference>
<dbReference type="SUPFAM" id="SSF52540">
    <property type="entry name" value="P-loop containing nucleoside triphosphate hydrolases"/>
    <property type="match status" value="1"/>
</dbReference>
<feature type="domain" description="AAA+ ATPase" evidence="2">
    <location>
        <begin position="26"/>
        <end position="192"/>
    </location>
</feature>
<dbReference type="PANTHER" id="PTHR11669:SF8">
    <property type="entry name" value="DNA POLYMERASE III SUBUNIT DELTA"/>
    <property type="match status" value="1"/>
</dbReference>
<dbReference type="NCBIfam" id="TIGR00678">
    <property type="entry name" value="holB"/>
    <property type="match status" value="1"/>
</dbReference>
<gene>
    <name evidence="3" type="primary">holB</name>
    <name evidence="3" type="ORF">ABDB84_04465</name>
</gene>
<evidence type="ECO:0000259" key="2">
    <source>
        <dbReference type="SMART" id="SM00382"/>
    </source>
</evidence>
<dbReference type="EMBL" id="JBDIVE010000002">
    <property type="protein sequence ID" value="MEN3067721.1"/>
    <property type="molecule type" value="Genomic_DNA"/>
</dbReference>
<dbReference type="InterPro" id="IPR027417">
    <property type="entry name" value="P-loop_NTPase"/>
</dbReference>
<dbReference type="InterPro" id="IPR050238">
    <property type="entry name" value="DNA_Rep/Repair_Clamp_Loader"/>
</dbReference>
<evidence type="ECO:0000313" key="3">
    <source>
        <dbReference type="EMBL" id="MEN3067721.1"/>
    </source>
</evidence>
<keyword evidence="3" id="KW-0548">Nucleotidyltransferase</keyword>
<dbReference type="InterPro" id="IPR004622">
    <property type="entry name" value="DNA_pol_HolB"/>
</dbReference>
<dbReference type="InterPro" id="IPR003593">
    <property type="entry name" value="AAA+_ATPase"/>
</dbReference>
<name>A0ABU9YVZ2_9RHOO</name>
<feature type="region of interest" description="Disordered" evidence="1">
    <location>
        <begin position="87"/>
        <end position="110"/>
    </location>
</feature>
<accession>A0ABU9YVZ2</accession>
<sequence>MAELPADFPPWLMPLWQRAFARDASLPHAILLCGAPGSGKRLFAEQLARALLCEQRTASGFACGHCGACTWFAAANHPDMHRMVPAADEAEDDEGEAESDSGKKEKKKSQQILIDQVREMQSLLEVSGHQGGRRVVLIDPAEAMNPAAANALLKSLEEPAIDAVFLLVCHAPRRLLPTIRSRCQVWNFERPAPELATQWLQQHGAAHTAAESEALLGFASGLPLAALAFVKGPQAEARARFAKDMLALPKSDPLKLAAQWDTWLKAKDADKQGLSLLLLVSWLQRWLSDGARLAAGGKARFFRDFEAGLQAQSARHSENWISCYNELLAYRRVAQHPLNARLFLEDVLLRVARALNKA</sequence>
<protein>
    <submittedName>
        <fullName evidence="3">DNA polymerase III subunit delta</fullName>
        <ecNumber evidence="3">2.7.7.7</ecNumber>
    </submittedName>
</protein>
<evidence type="ECO:0000256" key="1">
    <source>
        <dbReference type="SAM" id="MobiDB-lite"/>
    </source>
</evidence>